<dbReference type="PANTHER" id="PTHR34219">
    <property type="entry name" value="IRON-REGULATED INNER MEMBRANE PROTEIN-RELATED"/>
    <property type="match status" value="1"/>
</dbReference>
<dbReference type="PANTHER" id="PTHR34219:SF3">
    <property type="entry name" value="BLL7967 PROTEIN"/>
    <property type="match status" value="1"/>
</dbReference>
<dbReference type="AlphaFoldDB" id="A0AAE9SFS5"/>
<feature type="transmembrane region" description="Helical" evidence="1">
    <location>
        <begin position="428"/>
        <end position="445"/>
    </location>
</feature>
<evidence type="ECO:0000313" key="2">
    <source>
        <dbReference type="EMBL" id="UTD15852.1"/>
    </source>
</evidence>
<feature type="transmembrane region" description="Helical" evidence="1">
    <location>
        <begin position="12"/>
        <end position="36"/>
    </location>
</feature>
<feature type="transmembrane region" description="Helical" evidence="1">
    <location>
        <begin position="565"/>
        <end position="587"/>
    </location>
</feature>
<keyword evidence="1" id="KW-1133">Transmembrane helix</keyword>
<dbReference type="InterPro" id="IPR005625">
    <property type="entry name" value="PepSY-ass_TM"/>
</dbReference>
<sequence>MSNRNYNVFFNTHTVSGIVISVALYIIFFTGAFALFKDEIASWEEGKHSKNIAREHIDYDFLLKKLSKNYHLTSRDIRFYLGNKNDEIYVLTYPAKDTVNIPNEAKYQNYQAINIHTGETASYVEKYSLGEFLYRLHFFTQIPTIGIYLAGFVSLFFLFAIVTGVIVHWKKIISNFYQFNPKIALKRVWTDAHTALGIIGLPFQFMYAVTATYFCLSLFVLLPANFLYGGDQTKLMNDLRPDRKTYEWAAETNKTLPSVNEFVKENTNRWSHFNPTYVLIKNYGGTNMKYFLIGELDHKERFLSSGMVIYDLETNKTSVIRNPNESKYTDDVQLSLGRLHYGNFGGIAVKVIYFVLALITCFVIITGVLIWIEARNKKSMTLKQRLYTAKIGHIYLAICLSLYPVTALFFLIVKLLPEAYQTQKMSILYTWFFVVWLLATLFFRFKRDNYFTNKTTLLAGAILGFLIPIVNGVVSNNWVWNTYKAKQFDILTVDLLWIAISITALFIYLKIKPEVKTKSAFTKHPIDYKNRKKLLAEEAKKTAQTTEKNKLLKDKNHIPMRTKISILWIFLAIGWIVHHIYGLFNIYYNETLVMEGATGEAPIVHHLYRILFEGMCLLFGLLTIELSKKWFKITSLVWASIAGLYNVYHFFEAILHEANNISEIFMLLLVAIASIFLIINIYKWIKD</sequence>
<reference evidence="2" key="1">
    <citation type="submission" date="2020-04" db="EMBL/GenBank/DDBJ databases">
        <title>Tenacibaculum mesophilum bac2.</title>
        <authorList>
            <person name="Li M."/>
        </authorList>
    </citation>
    <scope>NUCLEOTIDE SEQUENCE</scope>
    <source>
        <strain evidence="2">Bac2</strain>
    </source>
</reference>
<gene>
    <name evidence="2" type="ORF">HER15_10390</name>
</gene>
<feature type="transmembrane region" description="Helical" evidence="1">
    <location>
        <begin position="457"/>
        <end position="478"/>
    </location>
</feature>
<feature type="transmembrane region" description="Helical" evidence="1">
    <location>
        <begin position="393"/>
        <end position="416"/>
    </location>
</feature>
<feature type="transmembrane region" description="Helical" evidence="1">
    <location>
        <begin position="205"/>
        <end position="228"/>
    </location>
</feature>
<feature type="transmembrane region" description="Helical" evidence="1">
    <location>
        <begin position="636"/>
        <end position="655"/>
    </location>
</feature>
<keyword evidence="1" id="KW-0472">Membrane</keyword>
<protein>
    <submittedName>
        <fullName evidence="2">PepSY domain-containing protein</fullName>
    </submittedName>
</protein>
<feature type="transmembrane region" description="Helical" evidence="1">
    <location>
        <begin position="145"/>
        <end position="169"/>
    </location>
</feature>
<evidence type="ECO:0000256" key="1">
    <source>
        <dbReference type="SAM" id="Phobius"/>
    </source>
</evidence>
<dbReference type="Pfam" id="PF03929">
    <property type="entry name" value="PepSY_TM"/>
    <property type="match status" value="1"/>
</dbReference>
<dbReference type="EMBL" id="CP050861">
    <property type="protein sequence ID" value="UTD15852.1"/>
    <property type="molecule type" value="Genomic_DNA"/>
</dbReference>
<feature type="transmembrane region" description="Helical" evidence="1">
    <location>
        <begin position="351"/>
        <end position="372"/>
    </location>
</feature>
<dbReference type="Proteomes" id="UP001056837">
    <property type="component" value="Chromosome"/>
</dbReference>
<feature type="transmembrane region" description="Helical" evidence="1">
    <location>
        <begin position="661"/>
        <end position="682"/>
    </location>
</feature>
<accession>A0AAE9SFS5</accession>
<proteinExistence type="predicted"/>
<organism evidence="2 3">
    <name type="scientific">Tenacibaculum mesophilum</name>
    <dbReference type="NCBI Taxonomy" id="104268"/>
    <lineage>
        <taxon>Bacteria</taxon>
        <taxon>Pseudomonadati</taxon>
        <taxon>Bacteroidota</taxon>
        <taxon>Flavobacteriia</taxon>
        <taxon>Flavobacteriales</taxon>
        <taxon>Flavobacteriaceae</taxon>
        <taxon>Tenacibaculum</taxon>
    </lineage>
</organism>
<feature type="transmembrane region" description="Helical" evidence="1">
    <location>
        <begin position="490"/>
        <end position="509"/>
    </location>
</feature>
<dbReference type="RefSeq" id="WP_253679370.1">
    <property type="nucleotide sequence ID" value="NZ_CP050861.1"/>
</dbReference>
<keyword evidence="1" id="KW-0812">Transmembrane</keyword>
<name>A0AAE9SFS5_9FLAO</name>
<evidence type="ECO:0000313" key="3">
    <source>
        <dbReference type="Proteomes" id="UP001056837"/>
    </source>
</evidence>
<feature type="transmembrane region" description="Helical" evidence="1">
    <location>
        <begin position="607"/>
        <end position="624"/>
    </location>
</feature>